<keyword evidence="4 7" id="KW-1133">Transmembrane helix</keyword>
<feature type="transmembrane region" description="Helical" evidence="7">
    <location>
        <begin position="334"/>
        <end position="353"/>
    </location>
</feature>
<dbReference type="KEGG" id="bbrx:BRETT_002356"/>
<feature type="transmembrane region" description="Helical" evidence="7">
    <location>
        <begin position="34"/>
        <end position="55"/>
    </location>
</feature>
<organism evidence="8 9">
    <name type="scientific">Dekkera bruxellensis</name>
    <name type="common">Brettanomyces custersii</name>
    <dbReference type="NCBI Taxonomy" id="5007"/>
    <lineage>
        <taxon>Eukaryota</taxon>
        <taxon>Fungi</taxon>
        <taxon>Dikarya</taxon>
        <taxon>Ascomycota</taxon>
        <taxon>Saccharomycotina</taxon>
        <taxon>Pichiomycetes</taxon>
        <taxon>Pichiales</taxon>
        <taxon>Pichiaceae</taxon>
        <taxon>Brettanomyces</taxon>
    </lineage>
</organism>
<feature type="region of interest" description="Disordered" evidence="6">
    <location>
        <begin position="521"/>
        <end position="543"/>
    </location>
</feature>
<dbReference type="AlphaFoldDB" id="A0A871RC17"/>
<dbReference type="RefSeq" id="XP_041138677.1">
    <property type="nucleotide sequence ID" value="XM_041280886.1"/>
</dbReference>
<reference evidence="8" key="2">
    <citation type="journal article" name="BMC Genomics">
        <title>New genome assemblies reveal patterns of domestication and adaptation across Brettanomyces (Dekkera) species.</title>
        <authorList>
            <person name="Roach M.J."/>
            <person name="Borneman A.R."/>
        </authorList>
    </citation>
    <scope>NUCLEOTIDE SEQUENCE</scope>
    <source>
        <strain evidence="8">UCD 2041</strain>
    </source>
</reference>
<evidence type="ECO:0000256" key="4">
    <source>
        <dbReference type="ARBA" id="ARBA00022989"/>
    </source>
</evidence>
<dbReference type="InterPro" id="IPR051584">
    <property type="entry name" value="GPCR-associated_LMBR1"/>
</dbReference>
<reference evidence="8" key="1">
    <citation type="submission" date="2020-10" db="EMBL/GenBank/DDBJ databases">
        <authorList>
            <person name="Palmer J.M."/>
        </authorList>
    </citation>
    <scope>NUCLEOTIDE SEQUENCE</scope>
    <source>
        <strain evidence="8">UCD 2041</strain>
    </source>
</reference>
<accession>A0A871RC17</accession>
<proteinExistence type="inferred from homology"/>
<dbReference type="InterPro" id="IPR006876">
    <property type="entry name" value="LMBR1-like_membr_prot"/>
</dbReference>
<dbReference type="OrthoDB" id="203099at2759"/>
<feature type="compositionally biased region" description="Polar residues" evidence="6">
    <location>
        <begin position="531"/>
        <end position="541"/>
    </location>
</feature>
<feature type="compositionally biased region" description="Acidic residues" evidence="6">
    <location>
        <begin position="521"/>
        <end position="530"/>
    </location>
</feature>
<evidence type="ECO:0000256" key="5">
    <source>
        <dbReference type="ARBA" id="ARBA00023136"/>
    </source>
</evidence>
<keyword evidence="5 7" id="KW-0472">Membrane</keyword>
<dbReference type="PANTHER" id="PTHR21355">
    <property type="entry name" value="G-PROTEIN COUPLED RECEPTOR-ASSOCIATED PROTEIN LMBRD2"/>
    <property type="match status" value="1"/>
</dbReference>
<feature type="transmembrane region" description="Helical" evidence="7">
    <location>
        <begin position="88"/>
        <end position="108"/>
    </location>
</feature>
<evidence type="ECO:0000256" key="2">
    <source>
        <dbReference type="ARBA" id="ARBA00010487"/>
    </source>
</evidence>
<feature type="transmembrane region" description="Helical" evidence="7">
    <location>
        <begin position="382"/>
        <end position="405"/>
    </location>
</feature>
<evidence type="ECO:0000256" key="7">
    <source>
        <dbReference type="SAM" id="Phobius"/>
    </source>
</evidence>
<feature type="transmembrane region" description="Helical" evidence="7">
    <location>
        <begin position="159"/>
        <end position="178"/>
    </location>
</feature>
<evidence type="ECO:0000256" key="1">
    <source>
        <dbReference type="ARBA" id="ARBA00004141"/>
    </source>
</evidence>
<dbReference type="Pfam" id="PF04791">
    <property type="entry name" value="LMBR1"/>
    <property type="match status" value="1"/>
</dbReference>
<name>A0A871RC17_DEKBR</name>
<feature type="region of interest" description="Disordered" evidence="6">
    <location>
        <begin position="622"/>
        <end position="642"/>
    </location>
</feature>
<evidence type="ECO:0000313" key="9">
    <source>
        <dbReference type="Proteomes" id="UP000663131"/>
    </source>
</evidence>
<sequence>MLMLQLSWLWVIVTLVGSYLLVGRYIDYREQPKYLSVILVISLALPLSLIFLLPIDLLSTFSDKHSIDEFKSSPFYLERPIVNALWRINYWLTFFLTWVLLPLLQYWFDSGYYKLKDRFNESIRNLIRFQLLMLSCCVIGFGYIMFYHRSWLNATFLKGLVITISHIYSLTLALWLMAHGLIQLPRQTWENAGDYNAMLYSLYQRVPYLKEKMEDSKFELQDVLAKILSMASIDIPFDYRDWCIQLEKDIPFEFRPENQRYSYYANTEEPITAQDINRSTLHNLTFRLQRAKWSYKHNLVAFQQVVHKIMKLDTAMESENEQISDPTSFRGTTLFVATKAWSIILGALAIIIIESELFHGFNISIINIVVRKVTDSPENTSLVAVLASCVPFLTFMVFSALASLFKIKIFDIYHVISDQGSDPVSTTFFISYACRLTIPLSYNFLMLLDTDFARASSFQEFLGNSIKLISLGKILNDILPRLIVIPICLSLFHVWDKIKTKMKGNLLFDYLFDEFDFYEDEDEEEPDGDTDNSTGHSSRIRNGSIREAKQIVQEYIRNSRDLENSQYPGMPQSDFNTNIISPEPLQNAFHWIKNVANHVYSRLRPRQSNNYSSIANNVQTDDSRRISLDTEDSESASSSLLI</sequence>
<keyword evidence="3 7" id="KW-0812">Transmembrane</keyword>
<feature type="transmembrane region" description="Helical" evidence="7">
    <location>
        <begin position="478"/>
        <end position="495"/>
    </location>
</feature>
<comment type="similarity">
    <text evidence="2">Belongs to the LIMR family.</text>
</comment>
<dbReference type="Proteomes" id="UP000663131">
    <property type="component" value="Chromosome 9"/>
</dbReference>
<comment type="subcellular location">
    <subcellularLocation>
        <location evidence="1">Membrane</location>
        <topology evidence="1">Multi-pass membrane protein</topology>
    </subcellularLocation>
</comment>
<evidence type="ECO:0000256" key="6">
    <source>
        <dbReference type="SAM" id="MobiDB-lite"/>
    </source>
</evidence>
<evidence type="ECO:0000256" key="3">
    <source>
        <dbReference type="ARBA" id="ARBA00022692"/>
    </source>
</evidence>
<feature type="transmembrane region" description="Helical" evidence="7">
    <location>
        <begin position="129"/>
        <end position="147"/>
    </location>
</feature>
<dbReference type="PANTHER" id="PTHR21355:SF0">
    <property type="entry name" value="G-PROTEIN COUPLED RECEPTOR-ASSOCIATED PROTEIN LMBRD2"/>
    <property type="match status" value="1"/>
</dbReference>
<protein>
    <submittedName>
        <fullName evidence="8">Uncharacterized protein</fullName>
    </submittedName>
</protein>
<dbReference type="GO" id="GO:0016020">
    <property type="term" value="C:membrane"/>
    <property type="evidence" value="ECO:0007669"/>
    <property type="project" value="UniProtKB-SubCell"/>
</dbReference>
<evidence type="ECO:0000313" key="8">
    <source>
        <dbReference type="EMBL" id="QOU22184.1"/>
    </source>
</evidence>
<dbReference type="GeneID" id="64574280"/>
<feature type="transmembrane region" description="Helical" evidence="7">
    <location>
        <begin position="6"/>
        <end position="22"/>
    </location>
</feature>
<gene>
    <name evidence="8" type="ORF">BRETT_002356</name>
</gene>
<dbReference type="EMBL" id="CP063137">
    <property type="protein sequence ID" value="QOU22184.1"/>
    <property type="molecule type" value="Genomic_DNA"/>
</dbReference>
<feature type="transmembrane region" description="Helical" evidence="7">
    <location>
        <begin position="426"/>
        <end position="448"/>
    </location>
</feature>